<dbReference type="Gene3D" id="3.30.420.240">
    <property type="match status" value="1"/>
</dbReference>
<comment type="caution">
    <text evidence="1">The sequence shown here is derived from an EMBL/GenBank/DDBJ whole genome shotgun (WGS) entry which is preliminary data.</text>
</comment>
<protein>
    <recommendedName>
        <fullName evidence="2">Terminase large subunit gp17-like C-terminal domain-containing protein</fullName>
    </recommendedName>
</protein>
<dbReference type="EMBL" id="LAZR01005440">
    <property type="protein sequence ID" value="KKM99936.1"/>
    <property type="molecule type" value="Genomic_DNA"/>
</dbReference>
<gene>
    <name evidence="1" type="ORF">LCGC14_1142920</name>
</gene>
<proteinExistence type="predicted"/>
<dbReference type="AlphaFoldDB" id="A0A0F9MKS6"/>
<sequence>MNIIEALHGDNCFKPLFKDIETWHSWEVYLQALFGLPIEDKKDRKLFKSCTGLKSHAGKQVKESFVICGRRSGKSFVSSIIAVYIATFKDWSRFLSPGERGYIFIIANDKSQARIVKNYVSGILKSQASFQRLVSKDLTWEVELKNQVSIMVKTASFRTLRGYTLLAAILEEIAFWRSEESANPDKEILAAVRPSLATIPDSLLIGISTPYSRAGVLFEMWKKHYGKSGGPLIWKAKTTSMNPTIDTQIIQDALKDDPSAARAEWEAEFRTDIEAFLPPEVIEVVVIPGRYELPKIKDCKYSAFADPSGGRQDSFTLGIAHKDKDGKIVLDVLRERRPPFQPKVVVSEFSETLKAYGITQIESDRYAGEWVTEAFRDHGIRVKNSELSASEIYLSFLPLIANGTIELLDNKRLKAQLAGLERKTRSGGKDSITHYPGGHDDLANAAAGACVMTSKPKISPRIWRVDDSRRGFGGFKETPKPGFR</sequence>
<dbReference type="Gene3D" id="3.40.50.300">
    <property type="entry name" value="P-loop containing nucleotide triphosphate hydrolases"/>
    <property type="match status" value="1"/>
</dbReference>
<reference evidence="1" key="1">
    <citation type="journal article" date="2015" name="Nature">
        <title>Complex archaea that bridge the gap between prokaryotes and eukaryotes.</title>
        <authorList>
            <person name="Spang A."/>
            <person name="Saw J.H."/>
            <person name="Jorgensen S.L."/>
            <person name="Zaremba-Niedzwiedzka K."/>
            <person name="Martijn J."/>
            <person name="Lind A.E."/>
            <person name="van Eijk R."/>
            <person name="Schleper C."/>
            <person name="Guy L."/>
            <person name="Ettema T.J."/>
        </authorList>
    </citation>
    <scope>NUCLEOTIDE SEQUENCE</scope>
</reference>
<evidence type="ECO:0008006" key="2">
    <source>
        <dbReference type="Google" id="ProtNLM"/>
    </source>
</evidence>
<accession>A0A0F9MKS6</accession>
<name>A0A0F9MKS6_9ZZZZ</name>
<organism evidence="1">
    <name type="scientific">marine sediment metagenome</name>
    <dbReference type="NCBI Taxonomy" id="412755"/>
    <lineage>
        <taxon>unclassified sequences</taxon>
        <taxon>metagenomes</taxon>
        <taxon>ecological metagenomes</taxon>
    </lineage>
</organism>
<dbReference type="InterPro" id="IPR027417">
    <property type="entry name" value="P-loop_NTPase"/>
</dbReference>
<evidence type="ECO:0000313" key="1">
    <source>
        <dbReference type="EMBL" id="KKM99936.1"/>
    </source>
</evidence>